<dbReference type="OrthoDB" id="5524298at2"/>
<evidence type="ECO:0000256" key="1">
    <source>
        <dbReference type="SAM" id="SignalP"/>
    </source>
</evidence>
<dbReference type="AlphaFoldDB" id="A0A2M9B4Q5"/>
<accession>A0A2M9B4Q5</accession>
<reference evidence="3 4" key="1">
    <citation type="submission" date="2017-11" db="EMBL/GenBank/DDBJ databases">
        <title>Genomic Encyclopedia of Archaeal and Bacterial Type Strains, Phase II (KMG-II): From Individual Species to Whole Genera.</title>
        <authorList>
            <person name="Goeker M."/>
        </authorList>
    </citation>
    <scope>NUCLEOTIDE SEQUENCE [LARGE SCALE GENOMIC DNA]</scope>
    <source>
        <strain evidence="3 4">DSM 11115</strain>
    </source>
</reference>
<evidence type="ECO:0000313" key="4">
    <source>
        <dbReference type="Proteomes" id="UP000228535"/>
    </source>
</evidence>
<comment type="caution">
    <text evidence="3">The sequence shown here is derived from an EMBL/GenBank/DDBJ whole genome shotgun (WGS) entry which is preliminary data.</text>
</comment>
<feature type="domain" description="Secretion system C-terminal sorting" evidence="2">
    <location>
        <begin position="1092"/>
        <end position="1169"/>
    </location>
</feature>
<dbReference type="EMBL" id="PGFA01000003">
    <property type="protein sequence ID" value="PJJ52913.1"/>
    <property type="molecule type" value="Genomic_DNA"/>
</dbReference>
<name>A0A2M9B4Q5_9BACT</name>
<proteinExistence type="predicted"/>
<sequence length="1170" mass="120606">MQPYLPFWPARTAWAPTRKWLAATALLTLLLGGNAYQAQAQTWKGFVGRPTLGASSSYLPGKPCPDADGNIYVTGSFTGQVTFGATTLTSVGTAKDIVVAKWNTTTESWVWAIAAGGTGAESGVDLAVVGSSVYLVGAMNGNGTTGQPVSFGSIVVAGPNTDVRFDSFIAKLTDNGSSANWVWAKRAGNGPNRPYNIVVNGANIYIAGSVGGYYLQYYTPITMCNGTFSAYDFGMDNFVAKAIDKGTSADWAWLQTAGGDQDDVLGGEVAVSGNSVYLVGAGKANNSGYAISGLWTQLHFGSSRATATPVLGATAQYSEDVYVAKYNDAGATSSLVWAAVGGGTNLDQAYELAVSGSSVYVGGRSNNNSQGVHFGNASVPSAGTNENFFVAKLSDLGTTSSWDWATSAIGPNGVSGLEANGSNVYVLGSYANDAANSSAMMIGSLPLPGTSPTRTRDTFLGKLVDSGTAANWAWVQGVGGSGTDTPDDYSGQQLSIQGNRIYSTFRVGSTTSTFGSLTLNGAGPIVAILEDTPPLNNLVVTGAQDVQGTYQNVTIDSSGVATLTGPLTVNGTLIVKRKGVLNTNCQPVTGSGSFVLAAQGTLRICDAQGIASTGTTGAVQLSGSRSFSPAASYEYSGSGAQVTGSGLPTQVRDLTVNKTSGALTLSGPLSVAQVLRLSQGDLLTNGQALTLLSGPAGTALIDNTGGVVTGPGTMQRYISPTRNGQSGYRHYASPVTGNTLADLATATYSPVVNADYNTVGNTVTPFPTVFRYDESRVPATGSADDFTQGYASPASLAESMNDNLRGFTVQIPATELVDFTGSFRSGTHTATGLTYGAGAQAGWHLLGNPFPSPINWATLTSANLVNMGQAVYVFQSTGPYEGTYRSYSNGVGASPLIAAGQAFFVRVAAPGQTGSLTLGTANRVTSFDAEPTFNRPTTDTRPQLQLTLNGAGAGSDEAYVYFQEGATVVADASYDAYKLRNTSGASLFTTAGAQELSINGLPPFTSEVVVPLRVEGAAAGSFTLTASQLLNFPATTQVLLQDAQTGTLTDLRQGAGYSFSLPTASAGSRFSLRFRPGTVTSTQSAQAAQVAVYPNPAHTSFTLVMPAVGAGQILQATLVNSLGQQVQQWQLPQGAAGIRTELNIGKLAAGVYSLQLQTAGFRVAKRVVVQ</sequence>
<evidence type="ECO:0000259" key="2">
    <source>
        <dbReference type="Pfam" id="PF18962"/>
    </source>
</evidence>
<dbReference type="RefSeq" id="WP_100337829.1">
    <property type="nucleotide sequence ID" value="NZ_PGFA01000003.1"/>
</dbReference>
<organism evidence="3 4">
    <name type="scientific">Hymenobacter chitinivorans DSM 11115</name>
    <dbReference type="NCBI Taxonomy" id="1121954"/>
    <lineage>
        <taxon>Bacteria</taxon>
        <taxon>Pseudomonadati</taxon>
        <taxon>Bacteroidota</taxon>
        <taxon>Cytophagia</taxon>
        <taxon>Cytophagales</taxon>
        <taxon>Hymenobacteraceae</taxon>
        <taxon>Hymenobacter</taxon>
    </lineage>
</organism>
<keyword evidence="4" id="KW-1185">Reference proteome</keyword>
<evidence type="ECO:0000313" key="3">
    <source>
        <dbReference type="EMBL" id="PJJ52913.1"/>
    </source>
</evidence>
<dbReference type="NCBIfam" id="TIGR04183">
    <property type="entry name" value="Por_Secre_tail"/>
    <property type="match status" value="1"/>
</dbReference>
<keyword evidence="1" id="KW-0732">Signal</keyword>
<protein>
    <submittedName>
        <fullName evidence="3">Putative secreted protein (Por secretion system target)</fullName>
    </submittedName>
</protein>
<dbReference type="Proteomes" id="UP000228535">
    <property type="component" value="Unassembled WGS sequence"/>
</dbReference>
<gene>
    <name evidence="3" type="ORF">CLV45_3570</name>
</gene>
<dbReference type="InterPro" id="IPR026444">
    <property type="entry name" value="Secre_tail"/>
</dbReference>
<dbReference type="Pfam" id="PF18962">
    <property type="entry name" value="Por_Secre_tail"/>
    <property type="match status" value="1"/>
</dbReference>
<feature type="signal peptide" evidence="1">
    <location>
        <begin position="1"/>
        <end position="40"/>
    </location>
</feature>
<feature type="chain" id="PRO_5014902756" evidence="1">
    <location>
        <begin position="41"/>
        <end position="1170"/>
    </location>
</feature>